<dbReference type="PRINTS" id="PR00032">
    <property type="entry name" value="HTHARAC"/>
</dbReference>
<dbReference type="PANTHER" id="PTHR46796:SF14">
    <property type="entry name" value="TRANSCRIPTIONAL REGULATORY PROTEIN"/>
    <property type="match status" value="1"/>
</dbReference>
<dbReference type="GO" id="GO:0003700">
    <property type="term" value="F:DNA-binding transcription factor activity"/>
    <property type="evidence" value="ECO:0007669"/>
    <property type="project" value="InterPro"/>
</dbReference>
<dbReference type="Pfam" id="PF12833">
    <property type="entry name" value="HTH_18"/>
    <property type="match status" value="1"/>
</dbReference>
<evidence type="ECO:0000313" key="5">
    <source>
        <dbReference type="EMBL" id="NGO65248.1"/>
    </source>
</evidence>
<dbReference type="PROSITE" id="PS00041">
    <property type="entry name" value="HTH_ARAC_FAMILY_1"/>
    <property type="match status" value="1"/>
</dbReference>
<proteinExistence type="predicted"/>
<evidence type="ECO:0000256" key="3">
    <source>
        <dbReference type="ARBA" id="ARBA00023163"/>
    </source>
</evidence>
<dbReference type="GO" id="GO:0043565">
    <property type="term" value="F:sequence-specific DNA binding"/>
    <property type="evidence" value="ECO:0007669"/>
    <property type="project" value="InterPro"/>
</dbReference>
<gene>
    <name evidence="5" type="ORF">G6N76_16375</name>
</gene>
<dbReference type="InterPro" id="IPR018062">
    <property type="entry name" value="HTH_AraC-typ_CS"/>
</dbReference>
<keyword evidence="1" id="KW-0805">Transcription regulation</keyword>
<dbReference type="InterPro" id="IPR020449">
    <property type="entry name" value="Tscrpt_reg_AraC-type_HTH"/>
</dbReference>
<keyword evidence="6" id="KW-1185">Reference proteome</keyword>
<dbReference type="RefSeq" id="WP_163902331.1">
    <property type="nucleotide sequence ID" value="NZ_CP048427.1"/>
</dbReference>
<protein>
    <submittedName>
        <fullName evidence="5">Helix-turn-helix transcriptional regulator</fullName>
    </submittedName>
</protein>
<dbReference type="SUPFAM" id="SSF46689">
    <property type="entry name" value="Homeodomain-like"/>
    <property type="match status" value="2"/>
</dbReference>
<dbReference type="InterPro" id="IPR009057">
    <property type="entry name" value="Homeodomain-like_sf"/>
</dbReference>
<dbReference type="Proteomes" id="UP000477849">
    <property type="component" value="Unassembled WGS sequence"/>
</dbReference>
<sequence length="294" mass="33110">MSYLPRMNNRIDGFSVIQGFHRRYWDGMVADLWNVDCAPEAGGYYVGSDPRLFAVLDAQFGADGDFSMAELGTVPLTACQRRAISFIPAGMEMRTEMRGIRFLRHLDLHFDIDGLTRRFGEDLPPQTLEEPRFLCDEARLLALADLIAAECAAPDPLHGLYGDGLTLALLIDVLKIGAIVERQRSKLAAWQLRKATEFIEEHCLRAIRLDELAALTGLSPSHFSHAFKASTGLPPHRWQMKVRMVRVKEFLRRRDMSLTAVAAETGFADPAHFARVFRRQVGVSPSIWRKANLD</sequence>
<dbReference type="EMBL" id="JAAKZH010000005">
    <property type="protein sequence ID" value="NGO65248.1"/>
    <property type="molecule type" value="Genomic_DNA"/>
</dbReference>
<dbReference type="SMART" id="SM00342">
    <property type="entry name" value="HTH_ARAC"/>
    <property type="match status" value="1"/>
</dbReference>
<dbReference type="PROSITE" id="PS01124">
    <property type="entry name" value="HTH_ARAC_FAMILY_2"/>
    <property type="match status" value="1"/>
</dbReference>
<evidence type="ECO:0000256" key="2">
    <source>
        <dbReference type="ARBA" id="ARBA00023125"/>
    </source>
</evidence>
<name>A0A6M1SAA8_9HYPH</name>
<evidence type="ECO:0000259" key="4">
    <source>
        <dbReference type="PROSITE" id="PS01124"/>
    </source>
</evidence>
<dbReference type="AlphaFoldDB" id="A0A6M1SAA8"/>
<evidence type="ECO:0000313" key="6">
    <source>
        <dbReference type="Proteomes" id="UP000477849"/>
    </source>
</evidence>
<keyword evidence="2" id="KW-0238">DNA-binding</keyword>
<reference evidence="5 6" key="1">
    <citation type="submission" date="2020-02" db="EMBL/GenBank/DDBJ databases">
        <title>Genome sequence of the type strain CCBAU10050 of Rhizobium daejeonense.</title>
        <authorList>
            <person name="Gao J."/>
            <person name="Sun J."/>
        </authorList>
    </citation>
    <scope>NUCLEOTIDE SEQUENCE [LARGE SCALE GENOMIC DNA]</scope>
    <source>
        <strain evidence="5 6">CCBAU10050</strain>
    </source>
</reference>
<keyword evidence="3" id="KW-0804">Transcription</keyword>
<organism evidence="5 6">
    <name type="scientific">Rhizobium daejeonense</name>
    <dbReference type="NCBI Taxonomy" id="240521"/>
    <lineage>
        <taxon>Bacteria</taxon>
        <taxon>Pseudomonadati</taxon>
        <taxon>Pseudomonadota</taxon>
        <taxon>Alphaproteobacteria</taxon>
        <taxon>Hyphomicrobiales</taxon>
        <taxon>Rhizobiaceae</taxon>
        <taxon>Rhizobium/Agrobacterium group</taxon>
        <taxon>Rhizobium</taxon>
    </lineage>
</organism>
<evidence type="ECO:0000256" key="1">
    <source>
        <dbReference type="ARBA" id="ARBA00023015"/>
    </source>
</evidence>
<dbReference type="InterPro" id="IPR018060">
    <property type="entry name" value="HTH_AraC"/>
</dbReference>
<dbReference type="Gene3D" id="1.10.10.60">
    <property type="entry name" value="Homeodomain-like"/>
    <property type="match status" value="2"/>
</dbReference>
<dbReference type="PANTHER" id="PTHR46796">
    <property type="entry name" value="HTH-TYPE TRANSCRIPTIONAL ACTIVATOR RHAS-RELATED"/>
    <property type="match status" value="1"/>
</dbReference>
<comment type="caution">
    <text evidence="5">The sequence shown here is derived from an EMBL/GenBank/DDBJ whole genome shotgun (WGS) entry which is preliminary data.</text>
</comment>
<feature type="domain" description="HTH araC/xylS-type" evidence="4">
    <location>
        <begin position="193"/>
        <end position="291"/>
    </location>
</feature>
<accession>A0A6M1SAA8</accession>
<dbReference type="InterPro" id="IPR050204">
    <property type="entry name" value="AraC_XylS_family_regulators"/>
</dbReference>